<dbReference type="EMBL" id="JAUHJS010000004">
    <property type="protein sequence ID" value="MDN4165866.1"/>
    <property type="molecule type" value="Genomic_DNA"/>
</dbReference>
<name>A0ABT8F6L2_9BACT</name>
<gene>
    <name evidence="1" type="ORF">QWY31_10145</name>
</gene>
<organism evidence="1 2">
    <name type="scientific">Shiella aurantiaca</name>
    <dbReference type="NCBI Taxonomy" id="3058365"/>
    <lineage>
        <taxon>Bacteria</taxon>
        <taxon>Pseudomonadati</taxon>
        <taxon>Bacteroidota</taxon>
        <taxon>Cytophagia</taxon>
        <taxon>Cytophagales</taxon>
        <taxon>Shiellaceae</taxon>
        <taxon>Shiella</taxon>
    </lineage>
</organism>
<evidence type="ECO:0000313" key="2">
    <source>
        <dbReference type="Proteomes" id="UP001168552"/>
    </source>
</evidence>
<comment type="caution">
    <text evidence="1">The sequence shown here is derived from an EMBL/GenBank/DDBJ whole genome shotgun (WGS) entry which is preliminary data.</text>
</comment>
<evidence type="ECO:0000313" key="1">
    <source>
        <dbReference type="EMBL" id="MDN4165866.1"/>
    </source>
</evidence>
<protein>
    <submittedName>
        <fullName evidence="1">Uncharacterized protein</fullName>
    </submittedName>
</protein>
<accession>A0ABT8F6L2</accession>
<dbReference type="Proteomes" id="UP001168552">
    <property type="component" value="Unassembled WGS sequence"/>
</dbReference>
<proteinExistence type="predicted"/>
<dbReference type="RefSeq" id="WP_320004397.1">
    <property type="nucleotide sequence ID" value="NZ_JAUHJS010000004.1"/>
</dbReference>
<reference evidence="1" key="1">
    <citation type="submission" date="2023-06" db="EMBL/GenBank/DDBJ databases">
        <title>Cytophagales bacterium Strain LB-30, isolated from soil.</title>
        <authorList>
            <person name="Liu B."/>
        </authorList>
    </citation>
    <scope>NUCLEOTIDE SEQUENCE</scope>
    <source>
        <strain evidence="1">LB-30</strain>
    </source>
</reference>
<sequence>MATINFEEYKAQVQQAIELRIKKGLLSDPEGFILIDGFVNIQFQKEMGGAFVIGGPTIPAVAVVGKSSGLVYTFALKALLPNIQI</sequence>
<keyword evidence="2" id="KW-1185">Reference proteome</keyword>